<feature type="region of interest" description="Disordered" evidence="1">
    <location>
        <begin position="182"/>
        <end position="206"/>
    </location>
</feature>
<feature type="compositionally biased region" description="Basic and acidic residues" evidence="1">
    <location>
        <begin position="182"/>
        <end position="202"/>
    </location>
</feature>
<gene>
    <name evidence="2" type="ORF">X801_09759</name>
</gene>
<evidence type="ECO:0000256" key="1">
    <source>
        <dbReference type="SAM" id="MobiDB-lite"/>
    </source>
</evidence>
<organism evidence="2 3">
    <name type="scientific">Opisthorchis viverrini</name>
    <name type="common">Southeast Asian liver fluke</name>
    <dbReference type="NCBI Taxonomy" id="6198"/>
    <lineage>
        <taxon>Eukaryota</taxon>
        <taxon>Metazoa</taxon>
        <taxon>Spiralia</taxon>
        <taxon>Lophotrochozoa</taxon>
        <taxon>Platyhelminthes</taxon>
        <taxon>Trematoda</taxon>
        <taxon>Digenea</taxon>
        <taxon>Opisthorchiida</taxon>
        <taxon>Opisthorchiata</taxon>
        <taxon>Opisthorchiidae</taxon>
        <taxon>Opisthorchis</taxon>
    </lineage>
</organism>
<dbReference type="EMBL" id="KV906641">
    <property type="protein sequence ID" value="OON14451.1"/>
    <property type="molecule type" value="Genomic_DNA"/>
</dbReference>
<feature type="compositionally biased region" description="Polar residues" evidence="1">
    <location>
        <begin position="373"/>
        <end position="390"/>
    </location>
</feature>
<reference evidence="2 3" key="1">
    <citation type="submission" date="2015-03" db="EMBL/GenBank/DDBJ databases">
        <title>Draft genome of the nematode, Opisthorchis viverrini.</title>
        <authorList>
            <person name="Mitreva M."/>
        </authorList>
    </citation>
    <scope>NUCLEOTIDE SEQUENCE [LARGE SCALE GENOMIC DNA]</scope>
    <source>
        <strain evidence="2">Khon Kaen</strain>
    </source>
</reference>
<feature type="region of interest" description="Disordered" evidence="1">
    <location>
        <begin position="366"/>
        <end position="391"/>
    </location>
</feature>
<feature type="region of interest" description="Disordered" evidence="1">
    <location>
        <begin position="650"/>
        <end position="671"/>
    </location>
</feature>
<feature type="region of interest" description="Disordered" evidence="1">
    <location>
        <begin position="561"/>
        <end position="582"/>
    </location>
</feature>
<feature type="region of interest" description="Disordered" evidence="1">
    <location>
        <begin position="437"/>
        <end position="487"/>
    </location>
</feature>
<sequence length="821" mass="86399">MHLNVVGLDVEVSTQASQFETPSNRTIQVFEPWNARNFPLRNAISVEGAQSTVSATRLRSGKSLINGRDLRGPDDIFEVSEKPADVSSSEELEGILETLNGGTSSSCSENPTADTPVVLAYNARVRQSITAHEFNSNGTSEASLIGEFVPILPTSASTEVRLAEISPNKDNTDHLVLFGHPDESADSGERKTPQPEMNEFHQGEANPLEDGFPFKPRVSEMSAVLEQGAHGSGLACKKLLIKVVKAEGLSLKESVSKGRSELLLQSLFAPSIPDVDTDTESISTGIWDTSQFRRCLPLIGRADPVLTPGSNMSGSSSPGLMTGPSVGTTTFSFAPGGIYQTPTITAEFHFMEKANEEVLAARLRASGHHPTAISRTSSSRTGPQSVSAQDSPILGCSSVPAPNISHFSSLSHSTSLEFGTPSKFTPSLKTTEAITETEGIEEASESKDANPSQTATLTRGSTTVSKYSPLPDVKASTSGGGSPTVRTAQLFSPVPLRRAQLDQLVQQDIPPSPTSLHARQKAIDKVVVAGECFTATGAVSSEPPRSPNRFEAVTGQQMFPSDAAGSVESSTPSGAVEGLQRTDSLLKRSNILGADESKSPAQRILLPFPDSDFDFTKDDSTLLAGSSGTPSRSQSLASRLRTSRLLGSGALLRPGKRNTEESHGSSTNSLALLGPSRQLASVVAGLSSLPSESGTSPISAAALASAMAVAGATGSWQPGTQECLGLDPTSPLSPRQPKSSDAENKTASLSGSHDPPLRYAPPAACVAAEFMFTLNQPQALTCSDSRASILHPISRARPLGIRISAKPKSSFIRQFVADQCE</sequence>
<dbReference type="AlphaFoldDB" id="A0A1S8WJ23"/>
<protein>
    <submittedName>
        <fullName evidence="2">Uncharacterized protein</fullName>
    </submittedName>
</protein>
<evidence type="ECO:0000313" key="3">
    <source>
        <dbReference type="Proteomes" id="UP000243686"/>
    </source>
</evidence>
<feature type="compositionally biased region" description="Polar residues" evidence="1">
    <location>
        <begin position="449"/>
        <end position="466"/>
    </location>
</feature>
<dbReference type="Proteomes" id="UP000243686">
    <property type="component" value="Unassembled WGS sequence"/>
</dbReference>
<keyword evidence="3" id="KW-1185">Reference proteome</keyword>
<feature type="region of interest" description="Disordered" evidence="1">
    <location>
        <begin position="719"/>
        <end position="754"/>
    </location>
</feature>
<name>A0A1S8WJ23_OPIVI</name>
<proteinExistence type="predicted"/>
<evidence type="ECO:0000313" key="2">
    <source>
        <dbReference type="EMBL" id="OON14451.1"/>
    </source>
</evidence>
<accession>A0A1S8WJ23</accession>